<accession>A0A7E4VU92</accession>
<feature type="domain" description="Fibronectin type-III" evidence="25">
    <location>
        <begin position="3298"/>
        <end position="3391"/>
    </location>
</feature>
<dbReference type="FunFam" id="3.30.200.20:FF:000249">
    <property type="entry name" value="twitchin isoform X2"/>
    <property type="match status" value="1"/>
</dbReference>
<evidence type="ECO:0000313" key="27">
    <source>
        <dbReference type="WBParaSite" id="Pan_g3515.t1"/>
    </source>
</evidence>
<feature type="domain" description="Ig-like" evidence="24">
    <location>
        <begin position="5174"/>
        <end position="5264"/>
    </location>
</feature>
<dbReference type="InterPro" id="IPR003598">
    <property type="entry name" value="Ig_sub2"/>
</dbReference>
<feature type="domain" description="Ig-like" evidence="24">
    <location>
        <begin position="4083"/>
        <end position="4169"/>
    </location>
</feature>
<feature type="compositionally biased region" description="Basic and acidic residues" evidence="22">
    <location>
        <begin position="517"/>
        <end position="526"/>
    </location>
</feature>
<feature type="domain" description="Ig-like" evidence="24">
    <location>
        <begin position="3495"/>
        <end position="3584"/>
    </location>
</feature>
<sequence>MPSAPRFTQRPSIQQTATGDLLMECHLEADPAATVKWSHSGTPIEASSRVTLTLTNISGNLYKANLVIKEPSAGDGGAYKCTATNQLGESNANINLNFAGNEERAPTPSSKGPTFVGKPRIIPKEGGALILMECKVKSLSRPTAKWSKDGVSLGGSGNFMDVFSDLGDNLYLCQLEIRKPAASDAGQYRCNIKNDQGETNANLSLNFQQEEAAEGRRSPSVGRKSPRPKTPSSRPGTPSKRQREGTPAKKKRESSPRKSIRSRTATPTQDLQSSSTLLPEAAARKTSKTETLDIDNGASAAAAAARKSDAGLPPAPKRGRSRSRSPAVGASQKNKEYNKEPIIMESLKSKKAKSGETIILECEIQCHSSTKITWFKDEEKVSSSSEFSQTFDGRLARLTIVSVSSAKAGFYKCVANSDFGSAQNTATVTVEEEEPAPTPPKDKDEMAPKKPKDASKKPSDAAKRKVTIDENAVPEKTRASADRSPRPSNVGIKSSTPVEPQEEVNEEEESPDSGLKIPEDRRRELIRLSGGNVSEDEDEITESISELPSFNKPYRQPVKKQVGKKQEAVEEENGPKSVAVRRTSGGSDIDESGRRRSSVDMRRESIAEIMDKPTTPLKPTGGSGTPARIVEIPENVTVVENETAILNCKIEGNPAPTFTWKKGIRELPQGGRIKYLTDGEQNQISLIIGKCRTQDDGGYTLNVQNEHGSDQVEVKLLVTADQGLDFRAMLKRREGSRSSQAEPEQPKPDERRQSLFPGKRVEKWDTPLPEEEKFQQQVHKVAKLECIYSRPNAKIRWYKDRKEIFSGGLKYKIIIEKAKCTLMINNPEVDDSGKYTCEANGIPTNCMLTIDEPPMKYSFLNPLPNTQEVYRTKQGVLTCKVNSARAPLVWYCRGKPIDLNSPRFNADKDSIGRFTLTIKPVEEDDHGEWMAKITDDVISKCSVYVEEPRETFVVPLKSQRVNEKEDTVIECDVNDRDADVEWFHDGTKITMDGVHYKEERSGRKRRLLITAAKIEDHGEYKCTTKDDKTMAQLIVEPLNKFIVKLKDIEVVERDDGELRCETKDTKTPGIWSKNGKLITSMPGGKFETQSRAGVHWMKISRIEQCEADVYEIDVAGLRGTCNVKVLEAEKKPVLDWKAKKFECDAGKPQKIVVPYSVKGTKRGNPKPQLLRNGKPVDLEKLKDQIEIVVTDDACEIVFKNPQRDDTGKWTLELGNSGGTALAPFELFVRDKPKVPKGPLETKNITSENCQLQWKPADADEAAPTRGYIVEMQEGRSGNWVKIGETKATDFWVKDLKEHGEYKFRIKAFNDVGESDPLTGETILAKNPYDTPGKPRAMEAVDVCKDSLTLQWKPPEDDGGAPIESYIIERREKSEKDWVTVGTVPSEGDGAHQMVDEKVVEDKEYYYRVRAVNKAGPGDPCDHGRAVKVKAKPEPPKFTAGGIKDLRLKVGETIKYEVPFTGEPLPSVTWTVNGKPLKQITRVKLSTDRKKHILKIENAERGDSGKFTIVLKNPSGSADSTAQVTVVGKPRPPKGPLGIADICADGATLSWLPPEDDGGEPIEKYVVEAQDMDEKGKFVPVGTTDGNTTELKVKGLKNKGNYKFRVKAVNKEGESDPLANDQYVLIKDPWDEPGKPGRPVVTDVDAGQISLEWDPPMKDGGAPIEEYLIEVRDPHTKEWTQIATSDGPATTIRGLKEGHEYQFRVKAKNKAGPGAPSEPSEKTICKPKFVPAWLDHVALKSLTVKAGQAARWNVKIGGEPAPDVKWFKNQKQLELTGAVQIEVKKNDHTILCIPSAVRADRGAYKLTVKNSTGAEEEEANLTVLDKPTKPRGPLEVSNVLEDSCDLDWKPPEDDGGEPIEFYEVEKLDTDTGRWVPCAKVKDCKASIKGLKKGQAYQFRVKAVNKEGASDALVTDNATTAKNPWTEPGEPGAPDITDWDKDFADLKWDPPSSDGGAPIEGYIIEKKSKHDRDWKECGKVGPECEGRANGLKEGEEYQFRIRAVNKAGPGAPSEPSRKLIAKPRNQRPHIDREAMKTVTIKIGQHVEFNVPVTGEPPPNKVWTFNEKEINDTKIKIVDEDYKTNFSLRGATRAHAGKYTLSATNKSGNDTHSVEVIVLGKPSPPLGPLEVSDVFEDRCTLDWKPPEDDGGTPIEYYEIEKLDVATGRWVPCGRANDTNATVQNLQPGHSYQFRVRAVNKEGESDPLTTDTAILAKNPYEVPDKMDKPDVVDWDRDHVDLEWKPPASDGGAPVEEYVIEKRNPDGRWTEAKVVPATETKATIDNLRPGEEYQFRIMAKNKGGLGEPSDPSATVITKPRHLAPHIHREDLEDTVVKVGGQVKFNVNIDGEPAPTVTWTVNDGPLQGVSIDDEDYLSKFFIGKAVRKQTGNYTITATNESGTDSVTIKLKVKGRPGKPKGPLEVSNVFEDRATLDWKPPEDDGGEPIEFYEVERMDPKDGIWVPVGRTGETSFVADGLQKGQYYQFRVKAVNSEGKSDPLETENSTQAKNPFERPDKPGKPEPTDWDSDHVDLKWDPPASDGGAPIEEYAIEKRTKYGRWEPAITVPGDVTAATVPDLTAGEEYEFRVVAINKGGPSDPSDASKPIIAKPRNLAPKIAPLGKVKVKAGQMITLDTNVEGEPPATITWFGPDGSEIRHGGRIKLENEDYHTKLQIRASERENSGTYTVEAENVNGKDSVAVKVIVVDKPSPPEGPLEVSDIHADHVKLDWKPPVDDGGEPIECYAIEKFDTATGQWVPALKVNGDLTSAVVEGLIPGHDYKFRVAAVNEEGASDPLETIGKITAKEPWDPPGKTSKPEIVDWDKDHVDLKWDPPVDDGGAPIEEYIVEVKEKFSPNWTEALTVPAGENPSATVANLKEGSEYEFRIRAKNKAGKGAPSDPSDTVLCKPRNVAPKIDRTAIHEIKVKAGQVIQLDIPVSGEPPPEIKWDFEGTPVENDDRVKITNEEYKTKFIVKRALRSDTGVFNITATNVNGTDTAEVHVIVLDKPSDPRGPLKVENVHKDGCSLEWKAPEDDGGAPITHYVVQKQDAATGRWVNAGEASGTNFDVTDLTPGHEYKFRVKAVNKYGESDPLETFQPIVAKDPYDCADRPGTPEITDWDADHADLKWTPPTDDGGAAIEKYIIEKKVLNGNWEYANEVPADQTEGTVNDLTPGKTYQFRIKAVNKAGESAPSDPSRHLLAKSRRVPPKIDRNMFTDIKIKANGVIEFNVNVEGEPNPKIQWFNNNVPLVNNDRTKIDNNTDNNTKLKTTQAERLDSGKYKIVASNDYGTDEAEVTVVVLDVPSPPGGPLDARDITKDSAVLKWYAPEDDGGSPISHYVVEKQEDNGKWVPCGESPDTTLRVTHLREGHDYKFRVKAVNRQGQSKPLQSEQAITAKNPWDIPGKPQDVEVVDWDKDKMEVAWKPPANDGGAAIDSYVVEKLDKFGEWVPAEVVPGTENKATVTGLTPGDTYQFRVKAVNKAGPGEPSDATDPKVAKARRLAPKLNLNGLLDIRVRAGQPINLHVDYEGEPSPTIAWKINNTSFAGNDHAELISKDHLSEINIISSVRGDSGVYHITATNEFGTDSGSCNVTVLDVPAIPEGPIKVSNVHKEGCQLDWKPPADNGGAEILHYVVEKLDTTRGTWTEVGQFPEATARVTKLTPGKEYLFRVKAVNFIGESKPLETEDGTVARNMFDVPDAPAPPEIVDWDENRIDIAWKPPTNNGGAPIQHYVVEKREKGSSAWTNAGSTPGTSLSVTGLRPGGEYEFRVTAVNEAGPSDPSDPSLSQVAKARFLKPKIVTQTRRFKIKAGYAMTLDVEYVGAPDPAVNWTLENVGSLPQELIVDIGKPGNTSVFFPAAHRSDSGNYVLNIKNEVGEDTGVFEIVVQDRPSPPKGPLVVDNVTKESCTLAWNPPEDDGGSELTNYVVERREIKSKSWVPVSTFVVGTQITVPKLHEGHEYEFRVSAENALGRSDPLVTDNTTVAKDPYGTPGKPGKPDITDHDKDHIDISWAPPRDDGGNPISHYDVERKDQKTGRWVKVNTQPVHGTSFSDQRVQEGHAYEYRVVAVNDAGHGKPSDASDIAWAKPMFEEPRFELDIDGKEVRVRAGEPVDLTIPYIGSPQPTIKWSREGTETTTSITTDKDKTRLFIEKSRRSDTAQYSIQAVNSQGKAEARVLVNVIDKPGPPEGPVNYPHTTRRSIALEWKPPTDDGGTEITGYKIEYQEVGNTFWEKGGSASLLHHTVRNLENGKQYRFRIFAENSVGISEPLTGQPVTARDPFDPPGAPSTPEVTGYDSNMVALKWTPPRDDGGAPIIGYVVERFEKRGGGDWAPVAGLGLVRGTDALITGLHEGETYQFRVRAVNDAGEGAPSKGCDPVTCKPYVEPPSAPEQPRVGNVTKNSAEITWVRPTSDGGSPVEGYYVEKKKIGEDDWTRVNAKPVRNTRLIADNLEEKQEYEFRVIAVNKAGESDPSRPSDIVFTQEAPGRPVLDLSGLKDITVHAGETITFSIPFTGGNPKPTIDVINGSSPIFEDDRTTIVVENNVITFTTTNAKRTDAGPYKIVAQNRFGKDHGKLKVKVLDAPDKPVGPISFSDITGEAISLHWSPPKDNGGGEITNYIVEKKNPSTGEWEKVGQPTGTNFRVRNLENGTAYDFRVRAENQYGISEPLDADKSVVAKNPFDTPGPPGQPQPIQTAEDAITIGWTRPVFDGGAPIQGYIVEKREVVTGDWQKATFANVLDTKFRVTGLTANKQYEFRVSAVNIAGQGEYSENSAPILAASAASKPIISLGMLSRDLTVMAGEPAKILVPYAASPQPEITWSKNGVTVSEGGRAELETNDYLTVLSYKKAERTDSGTYTIRLENDLGSDTAEVRFKVVDRPSPPEGPLDADEITPESCHLSWKPPRDDGGSPITNYIIERQHVKGGSEGWEKVSSFVRATDFHVGGLHENERYRFRVIAENQYGVSDPLEIADPIIAKWQFSVPSQPEKPTVSDMDRNWAQVEWEPPASNGGSKILGYNLQYRDATSHKWISANRDLITGTSFKVQNLRDLGEYEFRVVAKNAAGWSKASAPSDRVTLRARFGPPGPPINLSADAIGSNYVTLTWSPPVDNGGSKITGYVVERREHGQNSWVISSDYNITNPEFTVPNLREYSTYEFRIIAINAQGRGIPSLPSGPIKVQEIAGSKPYIVVKPADTAVPYNKRAVLTCEATGRPTPTCRWLKNGREVPDSGRYRVEAEDGTYKLVIKEVWDIDAGDYTCELTNIFGSDSATAVLKVQAPPVIEREVPNAVYPDGELVRIKIYFSGSAPFEHKLVLNGNEISPDHPAIRLVDFENHVLITIPELHSNESGRFEYTISNESGEATTGFWLNVTGLPTAPEGPLIINDITTTQATITWKPPTYDGGSRITNYVLEKRDVQREEWTIVASAVRELNFIASGLFENHEYEFRVSACNANGQGPPLNGEGPIVARLPFDPPSTPINAAVVDVGSEFAVLSWNRPVSDGGGRLRGYMVERRETGDEFWQKCTQAPSPSTALNVSNMIEGRKYEFRIYAVNDAGSSEPAVIENYEFIPSSTGEIPEFITPLSDQSSSEHGTVTFECEVTGTPSPTIRWFRGIKELVDTSKYTLLNKGKSQVLIISHLHLEDEDEYTCRATNPKGSRSTRAQLTLKSKPRVFIPPKYHYGLEVDNTKTIELKIPYKGYPAATATWLKNGEKITEGGKYSISTDGNTTTLLISNSEREDAGEYRVVLHNEVGTDSGVVNVTVADKPDKPRFPIIQNILEEAAILSWKPPVLDGGATITGYIVEKAEAGTGNWQPCARTRFTYLTVEGLKPKHKYEFRISAENKHGVGKPCESTLPVEIPASRLRRRGPHDVDDTGKIIRGKGASSDNYDAYVIDVWKQYYPQPVEIKHESAYDYYDILEEIGTGAFGVVHRCVERATGNTFAAKFVTTPSTAEKETVRKEINTMSELRHPALINLHDAFEDEHEMVMIYEFMSGGELFEKVSDEKNRMSEDEAINYMRQVCEALKHMHEKNYVHLDLKPENIMFTTRRSDQLKLIDFGLAAKLNPHDAVKVTTGTAEFAAPEVALGNPVGYYTDMWSVGVLSYILLSGLSPFGGENDEETLKNVKACDWNMDDSAFESISDNAKSFIKSLLNLDPKSRLTVHDALDHPWLSSRSEGESKQIPNDRYHKVRDAVRSKYDAWPEPNPPLGRVANFSSLRKHRIDEYHMHDAFFDRSDAQPRFIIKPFSTTCQEGQSATFSCRVFAATAPIVTWHKDATELKQSVKYMKKYNDNDYALTINRVKMEDRGEYTVRASNSYGAKEEVVYLNVTKVAQEFKIEPMGPAKRAPILQEVKAFKEEQSAPLFSFPLRMRLIQKNHPCKLICTVQGNPLPKIEWLKDGVPVNQDRVQLNFKSGVCSLEIFNTRVDDAGTYTCRASNDLGEDTTECALTVQRRGGEPLPPMSSLMPSRSSRKIYDNFDINRSQSSADLSATRPRASDKYANLLSASPSNDNIMSRSSYESSGPSGIAGIKSFNESAIDLSSVGSAPETNGTK</sequence>
<feature type="domain" description="Fibronectin type-III" evidence="25">
    <location>
        <begin position="2512"/>
        <end position="2606"/>
    </location>
</feature>
<comment type="catalytic activity">
    <reaction evidence="19">
        <text>L-threonyl-[protein] + ATP = O-phospho-L-threonyl-[protein] + ADP + H(+)</text>
        <dbReference type="Rhea" id="RHEA:46608"/>
        <dbReference type="Rhea" id="RHEA-COMP:11060"/>
        <dbReference type="Rhea" id="RHEA-COMP:11605"/>
        <dbReference type="ChEBI" id="CHEBI:15378"/>
        <dbReference type="ChEBI" id="CHEBI:30013"/>
        <dbReference type="ChEBI" id="CHEBI:30616"/>
        <dbReference type="ChEBI" id="CHEBI:61977"/>
        <dbReference type="ChEBI" id="CHEBI:456216"/>
        <dbReference type="EC" id="2.7.11.1"/>
    </reaction>
</comment>
<feature type="domain" description="Fibronectin type-III" evidence="25">
    <location>
        <begin position="5363"/>
        <end position="5458"/>
    </location>
</feature>
<dbReference type="InterPro" id="IPR036116">
    <property type="entry name" value="FN3_sf"/>
</dbReference>
<feature type="compositionally biased region" description="Acidic residues" evidence="22">
    <location>
        <begin position="500"/>
        <end position="511"/>
    </location>
</feature>
<keyword evidence="7" id="KW-0597">Phosphoprotein</keyword>
<evidence type="ECO:0000256" key="14">
    <source>
        <dbReference type="ARBA" id="ARBA00022840"/>
    </source>
</evidence>
<dbReference type="Gene3D" id="3.30.200.20">
    <property type="entry name" value="Phosphorylase Kinase, domain 1"/>
    <property type="match status" value="1"/>
</dbReference>
<feature type="domain" description="Ig-like" evidence="24">
    <location>
        <begin position="6348"/>
        <end position="6435"/>
    </location>
</feature>
<feature type="domain" description="Fibronectin type-III" evidence="25">
    <location>
        <begin position="1634"/>
        <end position="1727"/>
    </location>
</feature>
<keyword evidence="10" id="KW-0677">Repeat</keyword>
<dbReference type="InterPro" id="IPR036179">
    <property type="entry name" value="Ig-like_dom_sf"/>
</dbReference>
<keyword evidence="5" id="KW-0963">Cytoplasm</keyword>
<dbReference type="Pfam" id="PF00041">
    <property type="entry name" value="fn3"/>
    <property type="match status" value="31"/>
</dbReference>
<feature type="compositionally biased region" description="Polar residues" evidence="22">
    <location>
        <begin position="262"/>
        <end position="277"/>
    </location>
</feature>
<evidence type="ECO:0000256" key="18">
    <source>
        <dbReference type="ARBA" id="ARBA00023319"/>
    </source>
</evidence>
<dbReference type="FunFam" id="2.60.40.10:FF:000147">
    <property type="entry name" value="Myosin light chain kinase"/>
    <property type="match status" value="1"/>
</dbReference>
<feature type="compositionally biased region" description="Low complexity" evidence="22">
    <location>
        <begin position="6500"/>
        <end position="6510"/>
    </location>
</feature>
<dbReference type="SUPFAM" id="SSF49265">
    <property type="entry name" value="Fibronectin type III"/>
    <property type="match status" value="17"/>
</dbReference>
<feature type="domain" description="Ig-like" evidence="24">
    <location>
        <begin position="2319"/>
        <end position="2401"/>
    </location>
</feature>
<feature type="domain" description="Fibronectin type-III" evidence="25">
    <location>
        <begin position="3883"/>
        <end position="3977"/>
    </location>
</feature>
<feature type="domain" description="Fibronectin type-III" evidence="25">
    <location>
        <begin position="5755"/>
        <end position="5848"/>
    </location>
</feature>
<dbReference type="PROSITE" id="PS00108">
    <property type="entry name" value="PROTEIN_KINASE_ST"/>
    <property type="match status" value="1"/>
</dbReference>
<dbReference type="SMART" id="SM00409">
    <property type="entry name" value="IG"/>
    <property type="match status" value="26"/>
</dbReference>
<evidence type="ECO:0000256" key="8">
    <source>
        <dbReference type="ARBA" id="ARBA00022679"/>
    </source>
</evidence>
<dbReference type="FunFam" id="2.60.40.10:FF:000460">
    <property type="entry name" value="Bent, isoform J"/>
    <property type="match status" value="1"/>
</dbReference>
<dbReference type="GO" id="GO:0040017">
    <property type="term" value="P:positive regulation of locomotion"/>
    <property type="evidence" value="ECO:0007669"/>
    <property type="project" value="UniProtKB-ARBA"/>
</dbReference>
<comment type="subcellular location">
    <subcellularLocation>
        <location evidence="2">Cytoplasm</location>
        <location evidence="2">Myofibril</location>
        <location evidence="2">Sarcomere</location>
    </subcellularLocation>
</comment>
<dbReference type="InterPro" id="IPR008271">
    <property type="entry name" value="Ser/Thr_kinase_AS"/>
</dbReference>
<dbReference type="PRINTS" id="PR00014">
    <property type="entry name" value="FNTYPEIII"/>
</dbReference>
<evidence type="ECO:0000256" key="12">
    <source>
        <dbReference type="ARBA" id="ARBA00022777"/>
    </source>
</evidence>
<dbReference type="GO" id="GO:0019899">
    <property type="term" value="F:enzyme binding"/>
    <property type="evidence" value="ECO:0007669"/>
    <property type="project" value="UniProtKB-ARBA"/>
</dbReference>
<keyword evidence="16" id="KW-0112">Calmodulin-binding</keyword>
<feature type="domain" description="Fibronectin type-III" evidence="25">
    <location>
        <begin position="5074"/>
        <end position="5169"/>
    </location>
</feature>
<dbReference type="PROSITE" id="PS50835">
    <property type="entry name" value="IG_LIKE"/>
    <property type="match status" value="21"/>
</dbReference>
<dbReference type="WBParaSite" id="Pan_g3515.t1">
    <property type="protein sequence ID" value="Pan_g3515.t1"/>
    <property type="gene ID" value="Pan_g3515"/>
</dbReference>
<evidence type="ECO:0000259" key="24">
    <source>
        <dbReference type="PROSITE" id="PS50835"/>
    </source>
</evidence>
<comment type="catalytic activity">
    <reaction evidence="20">
        <text>L-seryl-[protein] + ATP = O-phospho-L-seryl-[protein] + ADP + H(+)</text>
        <dbReference type="Rhea" id="RHEA:17989"/>
        <dbReference type="Rhea" id="RHEA-COMP:9863"/>
        <dbReference type="Rhea" id="RHEA-COMP:11604"/>
        <dbReference type="ChEBI" id="CHEBI:15378"/>
        <dbReference type="ChEBI" id="CHEBI:29999"/>
        <dbReference type="ChEBI" id="CHEBI:30616"/>
        <dbReference type="ChEBI" id="CHEBI:83421"/>
        <dbReference type="ChEBI" id="CHEBI:456216"/>
        <dbReference type="EC" id="2.7.11.1"/>
    </reaction>
</comment>
<evidence type="ECO:0000256" key="17">
    <source>
        <dbReference type="ARBA" id="ARBA00023157"/>
    </source>
</evidence>
<feature type="domain" description="Ig-like" evidence="24">
    <location>
        <begin position="4773"/>
        <end position="4863"/>
    </location>
</feature>
<keyword evidence="14 21" id="KW-0067">ATP-binding</keyword>
<feature type="domain" description="Fibronectin type-III" evidence="25">
    <location>
        <begin position="3691"/>
        <end position="3783"/>
    </location>
</feature>
<keyword evidence="11 21" id="KW-0547">Nucleotide-binding</keyword>
<dbReference type="SUPFAM" id="SSF56112">
    <property type="entry name" value="Protein kinase-like (PK-like)"/>
    <property type="match status" value="1"/>
</dbReference>
<dbReference type="FunFam" id="2.60.40.10:FF:000097">
    <property type="entry name" value="Bent, isoform F"/>
    <property type="match status" value="1"/>
</dbReference>
<dbReference type="InterPro" id="IPR017441">
    <property type="entry name" value="Protein_kinase_ATP_BS"/>
</dbReference>
<feature type="region of interest" description="Disordered" evidence="22">
    <location>
        <begin position="3964"/>
        <end position="3992"/>
    </location>
</feature>
<evidence type="ECO:0000313" key="26">
    <source>
        <dbReference type="Proteomes" id="UP000492821"/>
    </source>
</evidence>
<dbReference type="CDD" id="cd00063">
    <property type="entry name" value="FN3"/>
    <property type="match status" value="31"/>
</dbReference>
<dbReference type="GO" id="GO:0045989">
    <property type="term" value="P:positive regulation of striated muscle contraction"/>
    <property type="evidence" value="ECO:0007669"/>
    <property type="project" value="UniProtKB-ARBA"/>
</dbReference>
<evidence type="ECO:0000256" key="13">
    <source>
        <dbReference type="ARBA" id="ARBA00022837"/>
    </source>
</evidence>
<dbReference type="SUPFAM" id="SSF48726">
    <property type="entry name" value="Immunoglobulin"/>
    <property type="match status" value="26"/>
</dbReference>
<feature type="domain" description="Fibronectin type-III" evidence="25">
    <location>
        <begin position="4674"/>
        <end position="4769"/>
    </location>
</feature>
<reference evidence="27" key="2">
    <citation type="submission" date="2020-10" db="UniProtKB">
        <authorList>
            <consortium name="WormBaseParasite"/>
        </authorList>
    </citation>
    <scope>IDENTIFICATION</scope>
</reference>
<evidence type="ECO:0000256" key="21">
    <source>
        <dbReference type="PROSITE-ProRule" id="PRU10141"/>
    </source>
</evidence>
<evidence type="ECO:0000259" key="23">
    <source>
        <dbReference type="PROSITE" id="PS50011"/>
    </source>
</evidence>
<dbReference type="FunFam" id="2.60.40.10:FF:000051">
    <property type="entry name" value="Uncharacterized protein, isoform J"/>
    <property type="match status" value="6"/>
</dbReference>
<evidence type="ECO:0000256" key="7">
    <source>
        <dbReference type="ARBA" id="ARBA00022553"/>
    </source>
</evidence>
<comment type="cofactor">
    <cofactor evidence="1">
        <name>Mg(2+)</name>
        <dbReference type="ChEBI" id="CHEBI:18420"/>
    </cofactor>
</comment>
<dbReference type="InterPro" id="IPR000719">
    <property type="entry name" value="Prot_kinase_dom"/>
</dbReference>
<feature type="domain" description="Fibronectin type-III" evidence="25">
    <location>
        <begin position="3984"/>
        <end position="4079"/>
    </location>
</feature>
<dbReference type="FunFam" id="2.60.40.10:FF:000031">
    <property type="entry name" value="Myosin-binding protein C, slow type"/>
    <property type="match status" value="4"/>
</dbReference>
<feature type="domain" description="Fibronectin type-III" evidence="25">
    <location>
        <begin position="2807"/>
        <end position="2903"/>
    </location>
</feature>
<feature type="domain" description="Ig-like" evidence="24">
    <location>
        <begin position="2610"/>
        <end position="2694"/>
    </location>
</feature>
<feature type="domain" description="Fibronectin type-III" evidence="25">
    <location>
        <begin position="2122"/>
        <end position="2215"/>
    </location>
</feature>
<feature type="domain" description="Ig-like" evidence="24">
    <location>
        <begin position="6225"/>
        <end position="6315"/>
    </location>
</feature>
<dbReference type="InterPro" id="IPR003961">
    <property type="entry name" value="FN3_dom"/>
</dbReference>
<keyword evidence="12" id="KW-0418">Kinase</keyword>
<feature type="region of interest" description="Disordered" evidence="22">
    <location>
        <begin position="4865"/>
        <end position="4893"/>
    </location>
</feature>
<dbReference type="SMART" id="SM00408">
    <property type="entry name" value="IGc2"/>
    <property type="match status" value="21"/>
</dbReference>
<feature type="domain" description="Fibronectin type-III" evidence="25">
    <location>
        <begin position="5461"/>
        <end position="5559"/>
    </location>
</feature>
<dbReference type="GO" id="GO:0005524">
    <property type="term" value="F:ATP binding"/>
    <property type="evidence" value="ECO:0007669"/>
    <property type="project" value="UniProtKB-UniRule"/>
</dbReference>
<feature type="domain" description="Fibronectin type-III" evidence="25">
    <location>
        <begin position="2218"/>
        <end position="2315"/>
    </location>
</feature>
<feature type="domain" description="Fibronectin type-III" evidence="25">
    <location>
        <begin position="4870"/>
        <end position="4967"/>
    </location>
</feature>
<dbReference type="FunFam" id="2.60.40.10:FF:000425">
    <property type="entry name" value="Myosin light chain kinase"/>
    <property type="match status" value="1"/>
</dbReference>
<evidence type="ECO:0000256" key="11">
    <source>
        <dbReference type="ARBA" id="ARBA00022741"/>
    </source>
</evidence>
<feature type="domain" description="Protein kinase" evidence="23">
    <location>
        <begin position="5902"/>
        <end position="6157"/>
    </location>
</feature>
<dbReference type="InterPro" id="IPR007110">
    <property type="entry name" value="Ig-like_dom"/>
</dbReference>
<proteinExistence type="inferred from homology"/>
<dbReference type="InterPro" id="IPR013783">
    <property type="entry name" value="Ig-like_fold"/>
</dbReference>
<dbReference type="GO" id="GO:0031430">
    <property type="term" value="C:M band"/>
    <property type="evidence" value="ECO:0007669"/>
    <property type="project" value="TreeGrafter"/>
</dbReference>
<evidence type="ECO:0000256" key="9">
    <source>
        <dbReference type="ARBA" id="ARBA00022723"/>
    </source>
</evidence>
<feature type="domain" description="Fibronectin type-III" evidence="25">
    <location>
        <begin position="2413"/>
        <end position="2506"/>
    </location>
</feature>
<dbReference type="PROSITE" id="PS50011">
    <property type="entry name" value="PROTEIN_KINASE_DOM"/>
    <property type="match status" value="1"/>
</dbReference>
<feature type="domain" description="Ig-like" evidence="24">
    <location>
        <begin position="5657"/>
        <end position="5750"/>
    </location>
</feature>
<dbReference type="FunFam" id="2.60.40.10:FF:002083">
    <property type="entry name" value="Protein CBR-UNC-22"/>
    <property type="match status" value="2"/>
</dbReference>
<feature type="domain" description="Ig-like" evidence="24">
    <location>
        <begin position="341"/>
        <end position="429"/>
    </location>
</feature>
<dbReference type="PROSITE" id="PS50853">
    <property type="entry name" value="FN3"/>
    <property type="match status" value="31"/>
</dbReference>
<dbReference type="Pfam" id="PF00069">
    <property type="entry name" value="Pkinase"/>
    <property type="match status" value="1"/>
</dbReference>
<feature type="binding site" evidence="21">
    <location>
        <position position="5931"/>
    </location>
    <ligand>
        <name>ATP</name>
        <dbReference type="ChEBI" id="CHEBI:30616"/>
    </ligand>
</feature>
<dbReference type="GO" id="GO:0060298">
    <property type="term" value="P:positive regulation of sarcomere organization"/>
    <property type="evidence" value="ECO:0007669"/>
    <property type="project" value="UniProtKB-ARBA"/>
</dbReference>
<dbReference type="FunFam" id="2.60.40.10:FF:000567">
    <property type="entry name" value="Uncharacterized protein, isoform G"/>
    <property type="match status" value="2"/>
</dbReference>
<feature type="domain" description="Fibronectin type-III" evidence="25">
    <location>
        <begin position="4176"/>
        <end position="4269"/>
    </location>
</feature>
<feature type="domain" description="Fibronectin type-III" evidence="25">
    <location>
        <begin position="1829"/>
        <end position="1921"/>
    </location>
</feature>
<feature type="domain" description="Fibronectin type-III" evidence="25">
    <location>
        <begin position="3004"/>
        <end position="3097"/>
    </location>
</feature>
<dbReference type="CDD" id="cd00096">
    <property type="entry name" value="Ig"/>
    <property type="match status" value="5"/>
</dbReference>
<dbReference type="FunFam" id="2.60.40.10:FF:000003">
    <property type="entry name" value="Titin isoform E"/>
    <property type="match status" value="4"/>
</dbReference>
<evidence type="ECO:0000256" key="20">
    <source>
        <dbReference type="ARBA" id="ARBA00048679"/>
    </source>
</evidence>
<dbReference type="FunFam" id="2.60.40.10:FF:000127">
    <property type="entry name" value="titin isoform X1"/>
    <property type="match status" value="1"/>
</dbReference>
<feature type="domain" description="Ig-like" evidence="24">
    <location>
        <begin position="757"/>
        <end position="849"/>
    </location>
</feature>
<dbReference type="Proteomes" id="UP000492821">
    <property type="component" value="Unassembled WGS sequence"/>
</dbReference>
<feature type="domain" description="Fibronectin type-III" evidence="25">
    <location>
        <begin position="3103"/>
        <end position="3197"/>
    </location>
</feature>
<evidence type="ECO:0000259" key="25">
    <source>
        <dbReference type="PROSITE" id="PS50853"/>
    </source>
</evidence>
<feature type="domain" description="Fibronectin type-III" evidence="25">
    <location>
        <begin position="1531"/>
        <end position="1628"/>
    </location>
</feature>
<feature type="domain" description="Ig-like" evidence="24">
    <location>
        <begin position="113"/>
        <end position="206"/>
    </location>
</feature>
<feature type="compositionally biased region" description="Basic and acidic residues" evidence="22">
    <location>
        <begin position="440"/>
        <end position="485"/>
    </location>
</feature>
<feature type="compositionally biased region" description="Basic and acidic residues" evidence="22">
    <location>
        <begin position="591"/>
        <end position="601"/>
    </location>
</feature>
<dbReference type="GO" id="GO:0046872">
    <property type="term" value="F:metal ion binding"/>
    <property type="evidence" value="ECO:0007669"/>
    <property type="project" value="UniProtKB-KW"/>
</dbReference>
<dbReference type="FunFam" id="2.60.40.10:FF:000034">
    <property type="entry name" value="Titin isoform A"/>
    <property type="match status" value="1"/>
</dbReference>
<dbReference type="PANTHER" id="PTHR13817:SF151">
    <property type="entry name" value="TITIN"/>
    <property type="match status" value="1"/>
</dbReference>
<feature type="compositionally biased region" description="Basic and acidic residues" evidence="22">
    <location>
        <begin position="744"/>
        <end position="761"/>
    </location>
</feature>
<feature type="domain" description="Fibronectin type-III" evidence="25">
    <location>
        <begin position="3397"/>
        <end position="3490"/>
    </location>
</feature>
<keyword evidence="18" id="KW-0393">Immunoglobulin domain</keyword>
<dbReference type="GO" id="GO:0045214">
    <property type="term" value="P:sarcomere organization"/>
    <property type="evidence" value="ECO:0007669"/>
    <property type="project" value="TreeGrafter"/>
</dbReference>
<feature type="compositionally biased region" description="Basic and acidic residues" evidence="22">
    <location>
        <begin position="2506"/>
        <end position="2526"/>
    </location>
</feature>
<evidence type="ECO:0000256" key="22">
    <source>
        <dbReference type="SAM" id="MobiDB-lite"/>
    </source>
</evidence>
<feature type="region of interest" description="Disordered" evidence="22">
    <location>
        <begin position="425"/>
        <end position="601"/>
    </location>
</feature>
<feature type="domain" description="Fibronectin type-III" evidence="25">
    <location>
        <begin position="1928"/>
        <end position="2022"/>
    </location>
</feature>
<keyword evidence="9" id="KW-0479">Metal-binding</keyword>
<feature type="domain" description="Fibronectin type-III" evidence="25">
    <location>
        <begin position="4575"/>
        <end position="4668"/>
    </location>
</feature>
<feature type="domain" description="Ig-like" evidence="24">
    <location>
        <begin position="1435"/>
        <end position="1524"/>
    </location>
</feature>
<feature type="region of interest" description="Disordered" evidence="22">
    <location>
        <begin position="210"/>
        <end position="341"/>
    </location>
</feature>
<dbReference type="SMART" id="SM00060">
    <property type="entry name" value="FN3"/>
    <property type="match status" value="31"/>
</dbReference>
<feature type="domain" description="Fibronectin type-III" evidence="25">
    <location>
        <begin position="4973"/>
        <end position="5067"/>
    </location>
</feature>
<dbReference type="EC" id="2.7.11.1" evidence="4"/>
<evidence type="ECO:0000256" key="1">
    <source>
        <dbReference type="ARBA" id="ARBA00001946"/>
    </source>
</evidence>
<feature type="domain" description="Ig-like" evidence="24">
    <location>
        <begin position="626"/>
        <end position="719"/>
    </location>
</feature>
<feature type="domain" description="Fibronectin type-III" evidence="25">
    <location>
        <begin position="4378"/>
        <end position="4473"/>
    </location>
</feature>
<evidence type="ECO:0000256" key="10">
    <source>
        <dbReference type="ARBA" id="ARBA00022737"/>
    </source>
</evidence>
<comment type="similarity">
    <text evidence="3">Belongs to the protein kinase superfamily. CAMK Ser/Thr protein kinase family.</text>
</comment>
<feature type="domain" description="Fibronectin type-III" evidence="25">
    <location>
        <begin position="1333"/>
        <end position="1433"/>
    </location>
</feature>
<feature type="region of interest" description="Disordered" evidence="22">
    <location>
        <begin position="2489"/>
        <end position="2526"/>
    </location>
</feature>
<dbReference type="GO" id="GO:0004674">
    <property type="term" value="F:protein serine/threonine kinase activity"/>
    <property type="evidence" value="ECO:0007669"/>
    <property type="project" value="UniProtKB-KW"/>
</dbReference>
<feature type="domain" description="Ig-like" evidence="24">
    <location>
        <begin position="1726"/>
        <end position="1821"/>
    </location>
</feature>
<name>A0A7E4VU92_PANRE</name>
<keyword evidence="15" id="KW-0460">Magnesium</keyword>
<dbReference type="CDD" id="cd05748">
    <property type="entry name" value="Ig_Titin_like"/>
    <property type="match status" value="1"/>
</dbReference>
<evidence type="ECO:0000256" key="5">
    <source>
        <dbReference type="ARBA" id="ARBA00022490"/>
    </source>
</evidence>
<evidence type="ECO:0000256" key="4">
    <source>
        <dbReference type="ARBA" id="ARBA00012513"/>
    </source>
</evidence>
<feature type="region of interest" description="Disordered" evidence="22">
    <location>
        <begin position="6488"/>
        <end position="6515"/>
    </location>
</feature>
<feature type="domain" description="Ig-like" evidence="24">
    <location>
        <begin position="2907"/>
        <end position="2996"/>
    </location>
</feature>
<dbReference type="FunFam" id="2.60.40.10:FF:000160">
    <property type="entry name" value="Titin a"/>
    <property type="match status" value="8"/>
</dbReference>
<feature type="domain" description="Ig-like" evidence="24">
    <location>
        <begin position="3201"/>
        <end position="3289"/>
    </location>
</feature>
<dbReference type="FunFam" id="2.60.40.10:FF:000504">
    <property type="entry name" value="Bent, isoform J"/>
    <property type="match status" value="1"/>
</dbReference>
<dbReference type="InterPro" id="IPR050964">
    <property type="entry name" value="Striated_Muscle_Regulatory"/>
</dbReference>
<reference evidence="26" key="1">
    <citation type="journal article" date="2013" name="Genetics">
        <title>The draft genome and transcriptome of Panagrellus redivivus are shaped by the harsh demands of a free-living lifestyle.</title>
        <authorList>
            <person name="Srinivasan J."/>
            <person name="Dillman A.R."/>
            <person name="Macchietto M.G."/>
            <person name="Heikkinen L."/>
            <person name="Lakso M."/>
            <person name="Fracchia K.M."/>
            <person name="Antoshechkin I."/>
            <person name="Mortazavi A."/>
            <person name="Wong G."/>
            <person name="Sternberg P.W."/>
        </authorList>
    </citation>
    <scope>NUCLEOTIDE SEQUENCE [LARGE SCALE GENOMIC DNA]</scope>
    <source>
        <strain evidence="26">MT8872</strain>
    </source>
</reference>
<keyword evidence="17" id="KW-1015">Disulfide bond</keyword>
<feature type="compositionally biased region" description="Polar residues" evidence="22">
    <location>
        <begin position="6489"/>
        <end position="6499"/>
    </location>
</feature>
<keyword evidence="13" id="KW-0106">Calcium</keyword>
<evidence type="ECO:0000256" key="6">
    <source>
        <dbReference type="ARBA" id="ARBA00022527"/>
    </source>
</evidence>
<feature type="domain" description="Fibronectin type-III" evidence="25">
    <location>
        <begin position="4275"/>
        <end position="4372"/>
    </location>
</feature>
<feature type="domain" description="Fibronectin type-III" evidence="25">
    <location>
        <begin position="1235"/>
        <end position="1327"/>
    </location>
</feature>
<dbReference type="Pfam" id="PF07679">
    <property type="entry name" value="I-set"/>
    <property type="match status" value="23"/>
</dbReference>
<feature type="compositionally biased region" description="Low complexity" evidence="22">
    <location>
        <begin position="230"/>
        <end position="239"/>
    </location>
</feature>
<keyword evidence="6" id="KW-0723">Serine/threonine-protein kinase</keyword>
<feature type="domain" description="Ig-like" evidence="24">
    <location>
        <begin position="5564"/>
        <end position="5652"/>
    </location>
</feature>
<dbReference type="FunFam" id="1.10.510.10:FF:000321">
    <property type="entry name" value="Bent, isoform C"/>
    <property type="match status" value="1"/>
</dbReference>
<dbReference type="Gene3D" id="1.10.510.10">
    <property type="entry name" value="Transferase(Phosphotransferase) domain 1"/>
    <property type="match status" value="1"/>
</dbReference>
<dbReference type="Gene3D" id="2.60.40.10">
    <property type="entry name" value="Immunoglobulins"/>
    <property type="match status" value="58"/>
</dbReference>
<organism evidence="26 27">
    <name type="scientific">Panagrellus redivivus</name>
    <name type="common">Microworm</name>
    <dbReference type="NCBI Taxonomy" id="6233"/>
    <lineage>
        <taxon>Eukaryota</taxon>
        <taxon>Metazoa</taxon>
        <taxon>Ecdysozoa</taxon>
        <taxon>Nematoda</taxon>
        <taxon>Chromadorea</taxon>
        <taxon>Rhabditida</taxon>
        <taxon>Tylenchina</taxon>
        <taxon>Panagrolaimomorpha</taxon>
        <taxon>Panagrolaimoidea</taxon>
        <taxon>Panagrolaimidae</taxon>
        <taxon>Panagrellus</taxon>
    </lineage>
</organism>
<dbReference type="InterPro" id="IPR013098">
    <property type="entry name" value="Ig_I-set"/>
</dbReference>
<dbReference type="PROSITE" id="PS00107">
    <property type="entry name" value="PROTEIN_KINASE_ATP"/>
    <property type="match status" value="1"/>
</dbReference>
<dbReference type="PANTHER" id="PTHR13817">
    <property type="entry name" value="TITIN"/>
    <property type="match status" value="1"/>
</dbReference>
<feature type="domain" description="Ig-like" evidence="24">
    <location>
        <begin position="5"/>
        <end position="97"/>
    </location>
</feature>
<feature type="region of interest" description="Disordered" evidence="22">
    <location>
        <begin position="732"/>
        <end position="761"/>
    </location>
</feature>
<feature type="domain" description="Ig-like" evidence="24">
    <location>
        <begin position="3788"/>
        <end position="3878"/>
    </location>
</feature>
<keyword evidence="26" id="KW-1185">Reference proteome</keyword>
<dbReference type="FunFam" id="2.60.40.10:FF:000056">
    <property type="entry name" value="twitchin isoform X4"/>
    <property type="match status" value="12"/>
</dbReference>
<dbReference type="FunFam" id="2.60.40.10:FF:000107">
    <property type="entry name" value="Myosin, light chain kinase a"/>
    <property type="match status" value="3"/>
</dbReference>
<evidence type="ECO:0000256" key="15">
    <source>
        <dbReference type="ARBA" id="ARBA00022842"/>
    </source>
</evidence>
<evidence type="ECO:0000256" key="2">
    <source>
        <dbReference type="ARBA" id="ARBA00004204"/>
    </source>
</evidence>
<dbReference type="InterPro" id="IPR011009">
    <property type="entry name" value="Kinase-like_dom_sf"/>
</dbReference>
<dbReference type="GO" id="GO:0005516">
    <property type="term" value="F:calmodulin binding"/>
    <property type="evidence" value="ECO:0007669"/>
    <property type="project" value="UniProtKB-KW"/>
</dbReference>
<dbReference type="SMART" id="SM00220">
    <property type="entry name" value="S_TKc"/>
    <property type="match status" value="1"/>
</dbReference>
<evidence type="ECO:0000256" key="16">
    <source>
        <dbReference type="ARBA" id="ARBA00022860"/>
    </source>
</evidence>
<feature type="domain" description="Fibronectin type-III" evidence="25">
    <location>
        <begin position="2705"/>
        <end position="2801"/>
    </location>
</feature>
<dbReference type="InterPro" id="IPR003599">
    <property type="entry name" value="Ig_sub"/>
</dbReference>
<feature type="domain" description="Ig-like" evidence="24">
    <location>
        <begin position="948"/>
        <end position="1034"/>
    </location>
</feature>
<evidence type="ECO:0000256" key="3">
    <source>
        <dbReference type="ARBA" id="ARBA00006692"/>
    </source>
</evidence>
<feature type="domain" description="Fibronectin type-III" evidence="25">
    <location>
        <begin position="3592"/>
        <end position="3684"/>
    </location>
</feature>
<keyword evidence="8" id="KW-0808">Transferase</keyword>
<evidence type="ECO:0000256" key="19">
    <source>
        <dbReference type="ARBA" id="ARBA00047899"/>
    </source>
</evidence>
<protein>
    <recommendedName>
        <fullName evidence="4">non-specific serine/threonine protein kinase</fullName>
        <ecNumber evidence="4">2.7.11.1</ecNumber>
    </recommendedName>
</protein>